<comment type="caution">
    <text evidence="2">The sequence shown here is derived from an EMBL/GenBank/DDBJ whole genome shotgun (WGS) entry which is preliminary data.</text>
</comment>
<protein>
    <submittedName>
        <fullName evidence="2">Uncharacterized protein</fullName>
    </submittedName>
</protein>
<reference evidence="2 3" key="1">
    <citation type="submission" date="2015-09" db="EMBL/GenBank/DDBJ databases">
        <title>Host preference determinants of Valsa canker pathogens revealed by comparative genomics.</title>
        <authorList>
            <person name="Yin Z."/>
            <person name="Huang L."/>
        </authorList>
    </citation>
    <scope>NUCLEOTIDE SEQUENCE [LARGE SCALE GENOMIC DNA]</scope>
    <source>
        <strain evidence="2 3">YSFL</strain>
    </source>
</reference>
<dbReference type="OrthoDB" id="444631at2759"/>
<evidence type="ECO:0000313" key="3">
    <source>
        <dbReference type="Proteomes" id="UP000284375"/>
    </source>
</evidence>
<evidence type="ECO:0000313" key="2">
    <source>
        <dbReference type="EMBL" id="ROV89650.1"/>
    </source>
</evidence>
<keyword evidence="1" id="KW-1133">Transmembrane helix</keyword>
<dbReference type="STRING" id="252740.A0A423VF85"/>
<organism evidence="2 3">
    <name type="scientific">Cytospora chrysosperma</name>
    <name type="common">Cytospora canker fungus</name>
    <name type="synonym">Sphaeria chrysosperma</name>
    <dbReference type="NCBI Taxonomy" id="252740"/>
    <lineage>
        <taxon>Eukaryota</taxon>
        <taxon>Fungi</taxon>
        <taxon>Dikarya</taxon>
        <taxon>Ascomycota</taxon>
        <taxon>Pezizomycotina</taxon>
        <taxon>Sordariomycetes</taxon>
        <taxon>Sordariomycetidae</taxon>
        <taxon>Diaporthales</taxon>
        <taxon>Cytosporaceae</taxon>
        <taxon>Cytospora</taxon>
    </lineage>
</organism>
<dbReference type="EMBL" id="LJZO01000056">
    <property type="protein sequence ID" value="ROV89650.1"/>
    <property type="molecule type" value="Genomic_DNA"/>
</dbReference>
<keyword evidence="1" id="KW-0472">Membrane</keyword>
<sequence length="133" mass="14583">MCSIAEINMGIVCSCIPVAFVLFRGIAKKSSMWASHIWYNLTGGYRKATEPSGDSEGLRDLPLGQKVADDQELPHVPRATMTGLRSFLGRFGTTKAETAQTSVLTDGLDSPLMSTDYDYHQQLRAGLMDRRPG</sequence>
<dbReference type="AlphaFoldDB" id="A0A423VF85"/>
<gene>
    <name evidence="2" type="ORF">VSDG_08065</name>
</gene>
<evidence type="ECO:0000256" key="1">
    <source>
        <dbReference type="SAM" id="Phobius"/>
    </source>
</evidence>
<keyword evidence="3" id="KW-1185">Reference proteome</keyword>
<feature type="transmembrane region" description="Helical" evidence="1">
    <location>
        <begin position="6"/>
        <end position="27"/>
    </location>
</feature>
<keyword evidence="1" id="KW-0812">Transmembrane</keyword>
<dbReference type="Proteomes" id="UP000284375">
    <property type="component" value="Unassembled WGS sequence"/>
</dbReference>
<name>A0A423VF85_CYTCH</name>
<accession>A0A423VF85</accession>
<proteinExistence type="predicted"/>